<reference evidence="8" key="2">
    <citation type="journal article" date="2023" name="IMA Fungus">
        <title>Comparative genomic study of the Penicillium genus elucidates a diverse pangenome and 15 lateral gene transfer events.</title>
        <authorList>
            <person name="Petersen C."/>
            <person name="Sorensen T."/>
            <person name="Nielsen M.R."/>
            <person name="Sondergaard T.E."/>
            <person name="Sorensen J.L."/>
            <person name="Fitzpatrick D.A."/>
            <person name="Frisvad J.C."/>
            <person name="Nielsen K.L."/>
        </authorList>
    </citation>
    <scope>NUCLEOTIDE SEQUENCE</scope>
    <source>
        <strain evidence="8">IBT 30728</strain>
    </source>
</reference>
<comment type="similarity">
    <text evidence="2 6">Belongs to the major facilitator superfamily. Proton-dependent oligopeptide transporter (POT/PTR) (TC 2.A.17) family.</text>
</comment>
<dbReference type="GO" id="GO:0022857">
    <property type="term" value="F:transmembrane transporter activity"/>
    <property type="evidence" value="ECO:0007669"/>
    <property type="project" value="InterPro"/>
</dbReference>
<keyword evidence="9" id="KW-1185">Reference proteome</keyword>
<dbReference type="SUPFAM" id="SSF103473">
    <property type="entry name" value="MFS general substrate transporter"/>
    <property type="match status" value="1"/>
</dbReference>
<dbReference type="EMBL" id="JAPWDQ010000007">
    <property type="protein sequence ID" value="KAJ5483809.1"/>
    <property type="molecule type" value="Genomic_DNA"/>
</dbReference>
<accession>A0A9W9X4P8</accession>
<feature type="transmembrane region" description="Helical" evidence="7">
    <location>
        <begin position="77"/>
        <end position="100"/>
    </location>
</feature>
<name>A0A9W9X4P8_9EURO</name>
<organism evidence="8 9">
    <name type="scientific">Penicillium diatomitis</name>
    <dbReference type="NCBI Taxonomy" id="2819901"/>
    <lineage>
        <taxon>Eukaryota</taxon>
        <taxon>Fungi</taxon>
        <taxon>Dikarya</taxon>
        <taxon>Ascomycota</taxon>
        <taxon>Pezizomycotina</taxon>
        <taxon>Eurotiomycetes</taxon>
        <taxon>Eurotiomycetidae</taxon>
        <taxon>Eurotiales</taxon>
        <taxon>Aspergillaceae</taxon>
        <taxon>Penicillium</taxon>
    </lineage>
</organism>
<evidence type="ECO:0000256" key="6">
    <source>
        <dbReference type="RuleBase" id="RU003755"/>
    </source>
</evidence>
<dbReference type="GeneID" id="81625860"/>
<comment type="subcellular location">
    <subcellularLocation>
        <location evidence="1 6">Membrane</location>
        <topology evidence="1 6">Multi-pass membrane protein</topology>
    </subcellularLocation>
</comment>
<dbReference type="Pfam" id="PF00854">
    <property type="entry name" value="PTR2"/>
    <property type="match status" value="1"/>
</dbReference>
<reference evidence="8" key="1">
    <citation type="submission" date="2022-12" db="EMBL/GenBank/DDBJ databases">
        <authorList>
            <person name="Petersen C."/>
        </authorList>
    </citation>
    <scope>NUCLEOTIDE SEQUENCE</scope>
    <source>
        <strain evidence="8">IBT 30728</strain>
    </source>
</reference>
<evidence type="ECO:0000256" key="7">
    <source>
        <dbReference type="SAM" id="Phobius"/>
    </source>
</evidence>
<feature type="transmembrane region" description="Helical" evidence="7">
    <location>
        <begin position="493"/>
        <end position="515"/>
    </location>
</feature>
<evidence type="ECO:0008006" key="10">
    <source>
        <dbReference type="Google" id="ProtNLM"/>
    </source>
</evidence>
<dbReference type="Gene3D" id="1.20.1250.20">
    <property type="entry name" value="MFS general substrate transporter like domains"/>
    <property type="match status" value="1"/>
</dbReference>
<dbReference type="InterPro" id="IPR000109">
    <property type="entry name" value="POT_fam"/>
</dbReference>
<dbReference type="GO" id="GO:0006857">
    <property type="term" value="P:oligopeptide transport"/>
    <property type="evidence" value="ECO:0007669"/>
    <property type="project" value="InterPro"/>
</dbReference>
<evidence type="ECO:0000313" key="9">
    <source>
        <dbReference type="Proteomes" id="UP001148312"/>
    </source>
</evidence>
<evidence type="ECO:0000256" key="3">
    <source>
        <dbReference type="ARBA" id="ARBA00022692"/>
    </source>
</evidence>
<keyword evidence="6" id="KW-0813">Transport</keyword>
<feature type="transmembrane region" description="Helical" evidence="7">
    <location>
        <begin position="107"/>
        <end position="126"/>
    </location>
</feature>
<sequence>MSEGKTQIVLAAEPTENEQSSLRRVSDHIPLATWLIMLFAGVERFSYTAFTAPLQNYIQNPHSEALRPGALGRGQSVAYALNCFLNVLSYLSPLLAATFADGSIGQFWTISCSAAVYVAGLLVVFITSVPSLSGHDAGLAGLICALVLVGVGIGGIKSSVSPMMVDQLHESVTRTAKTKDGETVIIDREMTIRRVYSFYYWVINLGGLLGMLTTVIEKKYGFWAAFLLPLCTLSTGLGGFILGRKFYVQPRREKGMVPKLFLALWLAIRGKCKLDDARASHQLSAHGRVVHWDDEFIANIRKAVHACRVALVYPIVWLCFSQNQTNLVSQAADMKTYGIPNDILAMLNPIFVLVTVPVLNKVVYPLMSRIGCPLRPTARMAIGFFITAASMAVAAGVEEMVYRAPPCYRHPQKCPAVVADAQPNDVSVALQVPVYFLGAVGEVFFSVSGSEFAYNQAPAGMKSIVQAIFASTNAGSAVLGLALSPAARDPNMVIMFATFAGVMFAASVIFTAFFWKVG</sequence>
<evidence type="ECO:0000313" key="8">
    <source>
        <dbReference type="EMBL" id="KAJ5483809.1"/>
    </source>
</evidence>
<dbReference type="GO" id="GO:0016020">
    <property type="term" value="C:membrane"/>
    <property type="evidence" value="ECO:0007669"/>
    <property type="project" value="UniProtKB-SubCell"/>
</dbReference>
<proteinExistence type="inferred from homology"/>
<evidence type="ECO:0000256" key="1">
    <source>
        <dbReference type="ARBA" id="ARBA00004141"/>
    </source>
</evidence>
<keyword evidence="4 7" id="KW-1133">Transmembrane helix</keyword>
<comment type="caution">
    <text evidence="8">The sequence shown here is derived from an EMBL/GenBank/DDBJ whole genome shotgun (WGS) entry which is preliminary data.</text>
</comment>
<feature type="transmembrane region" description="Helical" evidence="7">
    <location>
        <begin position="343"/>
        <end position="364"/>
    </location>
</feature>
<feature type="transmembrane region" description="Helical" evidence="7">
    <location>
        <begin position="376"/>
        <end position="397"/>
    </location>
</feature>
<gene>
    <name evidence="8" type="ORF">N7539_006009</name>
</gene>
<dbReference type="InterPro" id="IPR036259">
    <property type="entry name" value="MFS_trans_sf"/>
</dbReference>
<feature type="transmembrane region" description="Helical" evidence="7">
    <location>
        <begin position="467"/>
        <end position="487"/>
    </location>
</feature>
<evidence type="ECO:0000256" key="2">
    <source>
        <dbReference type="ARBA" id="ARBA00005982"/>
    </source>
</evidence>
<dbReference type="PANTHER" id="PTHR11654">
    <property type="entry name" value="OLIGOPEPTIDE TRANSPORTER-RELATED"/>
    <property type="match status" value="1"/>
</dbReference>
<evidence type="ECO:0000256" key="5">
    <source>
        <dbReference type="ARBA" id="ARBA00023136"/>
    </source>
</evidence>
<feature type="transmembrane region" description="Helical" evidence="7">
    <location>
        <begin position="434"/>
        <end position="455"/>
    </location>
</feature>
<dbReference type="Proteomes" id="UP001148312">
    <property type="component" value="Unassembled WGS sequence"/>
</dbReference>
<feature type="transmembrane region" description="Helical" evidence="7">
    <location>
        <begin position="222"/>
        <end position="242"/>
    </location>
</feature>
<dbReference type="InterPro" id="IPR018456">
    <property type="entry name" value="PTR2_symporter_CS"/>
</dbReference>
<protein>
    <recommendedName>
        <fullName evidence="10">Oligopeptide transporter</fullName>
    </recommendedName>
</protein>
<keyword evidence="5 7" id="KW-0472">Membrane</keyword>
<dbReference type="AlphaFoldDB" id="A0A9W9X4P8"/>
<keyword evidence="3 6" id="KW-0812">Transmembrane</keyword>
<feature type="transmembrane region" description="Helical" evidence="7">
    <location>
        <begin position="198"/>
        <end position="216"/>
    </location>
</feature>
<evidence type="ECO:0000256" key="4">
    <source>
        <dbReference type="ARBA" id="ARBA00022989"/>
    </source>
</evidence>
<dbReference type="PROSITE" id="PS01023">
    <property type="entry name" value="PTR2_2"/>
    <property type="match status" value="1"/>
</dbReference>
<dbReference type="RefSeq" id="XP_056789079.1">
    <property type="nucleotide sequence ID" value="XM_056935611.1"/>
</dbReference>
<feature type="transmembrane region" description="Helical" evidence="7">
    <location>
        <begin position="138"/>
        <end position="156"/>
    </location>
</feature>